<dbReference type="AlphaFoldDB" id="A0A520S0S9"/>
<dbReference type="Pfam" id="PF16234">
    <property type="entry name" value="DUF4892"/>
    <property type="match status" value="1"/>
</dbReference>
<evidence type="ECO:0000313" key="1">
    <source>
        <dbReference type="EMBL" id="RZO76079.1"/>
    </source>
</evidence>
<evidence type="ECO:0000313" key="2">
    <source>
        <dbReference type="Proteomes" id="UP000316199"/>
    </source>
</evidence>
<dbReference type="EMBL" id="SHAG01000018">
    <property type="protein sequence ID" value="RZO76079.1"/>
    <property type="molecule type" value="Genomic_DNA"/>
</dbReference>
<proteinExistence type="predicted"/>
<gene>
    <name evidence="1" type="ORF">EVA68_05300</name>
</gene>
<organism evidence="1 2">
    <name type="scientific">OM182 bacterium</name>
    <dbReference type="NCBI Taxonomy" id="2510334"/>
    <lineage>
        <taxon>Bacteria</taxon>
        <taxon>Pseudomonadati</taxon>
        <taxon>Pseudomonadota</taxon>
        <taxon>Gammaproteobacteria</taxon>
        <taxon>OMG group</taxon>
        <taxon>OM182 clade</taxon>
    </lineage>
</organism>
<sequence>MGNSITAVILFLVSFCVFADPRLDDYPGVELVSVEADKSVASHRIILGSLKKINNVVEPEHFDYVLGNKGSKTFSVPEARSGDLIRDFYRLQLTALGEILFECSGRTCGSSNYWANTVFVMPVLYGPEQFQHYLLGRLKSGDYIAVYVAMRGTKKVYVHIETIKKNQIRQELARSVFFTSTAAVSAAQEMLDKNKDLILHVVVHQEFEEGKSMAYLIEESKQIGDNLKALLDDSDRVFVHGLGALAPSQSEGVDRIELLMIRR</sequence>
<name>A0A520S0S9_9GAMM</name>
<comment type="caution">
    <text evidence="1">The sequence shown here is derived from an EMBL/GenBank/DDBJ whole genome shotgun (WGS) entry which is preliminary data.</text>
</comment>
<accession>A0A520S0S9</accession>
<dbReference type="InterPro" id="IPR032608">
    <property type="entry name" value="DUF4892"/>
</dbReference>
<reference evidence="1 2" key="1">
    <citation type="submission" date="2019-02" db="EMBL/GenBank/DDBJ databases">
        <title>Prokaryotic population dynamics and viral predation in marine succession experiment using metagenomics: the confinement effect.</title>
        <authorList>
            <person name="Haro-Moreno J.M."/>
            <person name="Rodriguez-Valera F."/>
            <person name="Lopez-Perez M."/>
        </authorList>
    </citation>
    <scope>NUCLEOTIDE SEQUENCE [LARGE SCALE GENOMIC DNA]</scope>
    <source>
        <strain evidence="1">MED-G157</strain>
    </source>
</reference>
<protein>
    <submittedName>
        <fullName evidence="1">DUF4892 domain-containing protein</fullName>
    </submittedName>
</protein>
<dbReference type="Proteomes" id="UP000316199">
    <property type="component" value="Unassembled WGS sequence"/>
</dbReference>